<dbReference type="GO" id="GO:0003723">
    <property type="term" value="F:RNA binding"/>
    <property type="evidence" value="ECO:0007669"/>
    <property type="project" value="UniProtKB-KW"/>
</dbReference>
<dbReference type="InterPro" id="IPR013961">
    <property type="entry name" value="RAI1"/>
</dbReference>
<evidence type="ECO:0000313" key="4">
    <source>
        <dbReference type="EMBL" id="JAC84319.1"/>
    </source>
</evidence>
<dbReference type="GO" id="GO:0034353">
    <property type="term" value="F:mRNA 5'-diphosphatase activity"/>
    <property type="evidence" value="ECO:0007669"/>
    <property type="project" value="TreeGrafter"/>
</dbReference>
<dbReference type="GO" id="GO:0000956">
    <property type="term" value="P:nuclear-transcribed mRNA catabolic process"/>
    <property type="evidence" value="ECO:0007669"/>
    <property type="project" value="TreeGrafter"/>
</dbReference>
<dbReference type="GO" id="GO:0110155">
    <property type="term" value="P:NAD-cap decapping"/>
    <property type="evidence" value="ECO:0007669"/>
    <property type="project" value="TreeGrafter"/>
</dbReference>
<dbReference type="GO" id="GO:0004518">
    <property type="term" value="F:nuclease activity"/>
    <property type="evidence" value="ECO:0007669"/>
    <property type="project" value="UniProtKB-KW"/>
</dbReference>
<reference evidence="4" key="1">
    <citation type="submission" date="2014-05" db="EMBL/GenBank/DDBJ databases">
        <title>The transcriptome of the halophilic microalga Tetraselmis sp. GSL018 isolated from the Great Salt Lake, Utah.</title>
        <authorList>
            <person name="Jinkerson R.E."/>
            <person name="D'Adamo S."/>
            <person name="Posewitz M.C."/>
        </authorList>
    </citation>
    <scope>NUCLEOTIDE SEQUENCE</scope>
    <source>
        <strain evidence="4">GSL018</strain>
    </source>
</reference>
<evidence type="ECO:0000259" key="3">
    <source>
        <dbReference type="Pfam" id="PF08652"/>
    </source>
</evidence>
<keyword evidence="2" id="KW-0547">Nucleotide-binding</keyword>
<comment type="subcellular location">
    <subcellularLocation>
        <location evidence="2">Nucleus</location>
    </subcellularLocation>
</comment>
<dbReference type="AlphaFoldDB" id="A0A061SMM6"/>
<dbReference type="EC" id="3.6.1.-" evidence="2"/>
<keyword evidence="2" id="KW-0479">Metal-binding</keyword>
<dbReference type="EMBL" id="GBEZ01000578">
    <property type="protein sequence ID" value="JAC84319.1"/>
    <property type="molecule type" value="Transcribed_RNA"/>
</dbReference>
<proteinExistence type="inferred from homology"/>
<feature type="domain" description="RAI1-like" evidence="3">
    <location>
        <begin position="14"/>
        <end position="212"/>
    </location>
</feature>
<evidence type="ECO:0000256" key="1">
    <source>
        <dbReference type="ARBA" id="ARBA00006562"/>
    </source>
</evidence>
<dbReference type="GO" id="GO:0000166">
    <property type="term" value="F:nucleotide binding"/>
    <property type="evidence" value="ECO:0007669"/>
    <property type="project" value="UniProtKB-KW"/>
</dbReference>
<sequence length="244" mass="27193">MGSRGPMFLDIDPNKHNSQPSFAKQDLFCYYGYKFEQLCTSAPDAGGDPSGAPVDATSEFCAVVRLRIADLRIALAAEMDCYDPGSGAPPSDLRSYVELKTTKPPMNRVQAERLYRQKYPRWWVQSWLAGVSKIVVGERDGQGVLQKIETIKTTHLPNRVESGSSHWDPWVLIRFLNDVLTWMQGSAAANRGQHLTFRFHPEDSCIAMQKDPDGSLPQRVDAVLAQWGAEASAPREGPTVAERR</sequence>
<comment type="cofactor">
    <cofactor evidence="2">
        <name>a divalent metal cation</name>
        <dbReference type="ChEBI" id="CHEBI:60240"/>
    </cofactor>
</comment>
<dbReference type="GO" id="GO:0046872">
    <property type="term" value="F:metal ion binding"/>
    <property type="evidence" value="ECO:0007669"/>
    <property type="project" value="UniProtKB-KW"/>
</dbReference>
<accession>A0A061SMM6</accession>
<comment type="function">
    <text evidence="2">Decapping enzyme for NAD-capped RNAs: specifically hydrolyzes the nicotinamide adenine dinucleotide (NAD) cap from a subset of RNAs by removing the entire NAD moiety from the 5'-end of an NAD-capped RNA.</text>
</comment>
<dbReference type="GO" id="GO:0005829">
    <property type="term" value="C:cytosol"/>
    <property type="evidence" value="ECO:0007669"/>
    <property type="project" value="TreeGrafter"/>
</dbReference>
<organism evidence="4">
    <name type="scientific">Tetraselmis sp. GSL018</name>
    <dbReference type="NCBI Taxonomy" id="582737"/>
    <lineage>
        <taxon>Eukaryota</taxon>
        <taxon>Viridiplantae</taxon>
        <taxon>Chlorophyta</taxon>
        <taxon>core chlorophytes</taxon>
        <taxon>Chlorodendrophyceae</taxon>
        <taxon>Chlorodendrales</taxon>
        <taxon>Chlorodendraceae</taxon>
        <taxon>Tetraselmis</taxon>
    </lineage>
</organism>
<keyword evidence="2" id="KW-0378">Hydrolase</keyword>
<gene>
    <name evidence="4" type="primary">RAI1</name>
    <name evidence="4" type="ORF">TSPGSL018_1274</name>
</gene>
<dbReference type="Pfam" id="PF08652">
    <property type="entry name" value="RAI1"/>
    <property type="match status" value="1"/>
</dbReference>
<keyword evidence="2" id="KW-0540">Nuclease</keyword>
<evidence type="ECO:0000256" key="2">
    <source>
        <dbReference type="RuleBase" id="RU367113"/>
    </source>
</evidence>
<name>A0A061SMM6_9CHLO</name>
<keyword evidence="2" id="KW-0694">RNA-binding</keyword>
<protein>
    <recommendedName>
        <fullName evidence="2">Decapping nuclease</fullName>
        <ecNumber evidence="2">3.6.1.-</ecNumber>
    </recommendedName>
</protein>
<dbReference type="InterPro" id="IPR039039">
    <property type="entry name" value="RAI1-like_fam"/>
</dbReference>
<keyword evidence="2" id="KW-0539">Nucleus</keyword>
<comment type="similarity">
    <text evidence="1 2">Belongs to the DXO/Dom3Z family.</text>
</comment>
<dbReference type="GO" id="GO:0005634">
    <property type="term" value="C:nucleus"/>
    <property type="evidence" value="ECO:0007669"/>
    <property type="project" value="UniProtKB-SubCell"/>
</dbReference>
<dbReference type="PANTHER" id="PTHR12395:SF9">
    <property type="entry name" value="DECAPPING AND EXORIBONUCLEASE PROTEIN"/>
    <property type="match status" value="1"/>
</dbReference>
<dbReference type="PANTHER" id="PTHR12395">
    <property type="entry name" value="DOM-3 RELATED"/>
    <property type="match status" value="1"/>
</dbReference>